<dbReference type="SUPFAM" id="SSF49785">
    <property type="entry name" value="Galactose-binding domain-like"/>
    <property type="match status" value="2"/>
</dbReference>
<dbReference type="EC" id="4.2.2.5" evidence="3"/>
<keyword evidence="1" id="KW-0732">Signal</keyword>
<dbReference type="EMBL" id="CP045529">
    <property type="protein sequence ID" value="QFU97473.1"/>
    <property type="molecule type" value="Genomic_DNA"/>
</dbReference>
<dbReference type="InterPro" id="IPR008979">
    <property type="entry name" value="Galactose-bd-like_sf"/>
</dbReference>
<evidence type="ECO:0000313" key="4">
    <source>
        <dbReference type="Proteomes" id="UP000326702"/>
    </source>
</evidence>
<protein>
    <submittedName>
        <fullName evidence="3">Chondroitin AC lyase</fullName>
        <ecNumber evidence="3">4.2.2.5</ecNumber>
    </submittedName>
</protein>
<gene>
    <name evidence="3" type="primary">cslA</name>
    <name evidence="3" type="ORF">KDY119_00971</name>
</gene>
<organism evidence="3 4">
    <name type="scientific">Luteimicrobium xylanilyticum</name>
    <dbReference type="NCBI Taxonomy" id="1133546"/>
    <lineage>
        <taxon>Bacteria</taxon>
        <taxon>Bacillati</taxon>
        <taxon>Actinomycetota</taxon>
        <taxon>Actinomycetes</taxon>
        <taxon>Micrococcales</taxon>
        <taxon>Luteimicrobium</taxon>
    </lineage>
</organism>
<dbReference type="KEGG" id="lxl:KDY119_00971"/>
<accession>A0A5P9Q7Q8</accession>
<dbReference type="Proteomes" id="UP000326702">
    <property type="component" value="Chromosome"/>
</dbReference>
<feature type="domain" description="F5/8 type C" evidence="2">
    <location>
        <begin position="573"/>
        <end position="687"/>
    </location>
</feature>
<dbReference type="RefSeq" id="WP_036952259.1">
    <property type="nucleotide sequence ID" value="NZ_BAABIH010000001.1"/>
</dbReference>
<evidence type="ECO:0000313" key="3">
    <source>
        <dbReference type="EMBL" id="QFU97473.1"/>
    </source>
</evidence>
<keyword evidence="4" id="KW-1185">Reference proteome</keyword>
<dbReference type="Pfam" id="PF22633">
    <property type="entry name" value="F5_F8_type_C_2"/>
    <property type="match status" value="1"/>
</dbReference>
<name>A0A5P9Q7Q8_9MICO</name>
<evidence type="ECO:0000259" key="2">
    <source>
        <dbReference type="PROSITE" id="PS50022"/>
    </source>
</evidence>
<feature type="signal peptide" evidence="1">
    <location>
        <begin position="1"/>
        <end position="29"/>
    </location>
</feature>
<dbReference type="InterPro" id="IPR000421">
    <property type="entry name" value="FA58C"/>
</dbReference>
<dbReference type="AlphaFoldDB" id="A0A5P9Q7Q8"/>
<sequence>MQRRARSARTLVPVLGAALVMTAALPATASPPPGRVGGHPQQQVAVVGIEDFPTTTAGAPFDYAQRARDYDAHVYDWTDRGVYTTISVDAANDTFKMPSYYGDARVQPGTTGDGDEEAVNEIASVVGASLVGIDKSSQRCNAPGGTTCNYVDQLRAFYDSDLGVARNTPSAASDAPGSGSIWYTTTANVLYYMLGSLYPHATDMSTMLRSIADHYATMVESQGGDHADLTMRDYDWATNTTVSGRNEGGEAAAGAVAILLWAHSKFGDARYLRAAEGAMNYLESSSQDLFYEVLPELAPYLAARLNAETGSDYDVSKYFSWLMQGSSTRSGWGTVGADAGTWGTDDPKSVAGLVGSRTDSGGYVFAMNSFATPLMAATAKYDARYADTVGRWLLNVENSARYFYADQMPATQQYYAGLFTQAPESVIAYEGIMRTGVDGIQARGDIPERSSKWGVGDDARSLGLYGSSWVGFLGSTVTPTNVRDVYRTDLDKLDFFGDNRYPTSLYYNPGTAPAHVLVSLQGRHLLYDAVSDRVLARAARGRTTVTVPAGGSVVLVEGPAGGSVTRAHGRTLVNGIAVGYDTMPSRDVAATASATATGTLRGSSPAAAVDGSERTAWRSRGNATLDLDLGSARRISSVAVRWSARPERATVLTSTDGSTWSTAWTGRPAGSAQAVTFDPTTARFVRLRIDAPSPRRTPGVSTVEVRDADLALGGDVQVSSTQNTVNVASNLTDGSDATRWESKTADPQWASVDLGRARALGSVQVAWETAAAKEYTVAVSDDGTTWRTVATVADGASGETRTIALPAGTAGRYVKVEGTSRTTKYAYSIFRISAYAPAASKAVR</sequence>
<dbReference type="PROSITE" id="PS50022">
    <property type="entry name" value="FA58C_3"/>
    <property type="match status" value="2"/>
</dbReference>
<feature type="chain" id="PRO_5024852906" evidence="1">
    <location>
        <begin position="30"/>
        <end position="844"/>
    </location>
</feature>
<reference evidence="3 4" key="1">
    <citation type="submission" date="2019-10" db="EMBL/GenBank/DDBJ databases">
        <title>Genome sequence of Luteimicrobium xylanilyticum HY-24.</title>
        <authorList>
            <person name="Kim D.Y."/>
            <person name="Park H.-Y."/>
        </authorList>
    </citation>
    <scope>NUCLEOTIDE SEQUENCE [LARGE SCALE GENOMIC DNA]</scope>
    <source>
        <strain evidence="3 4">HY-24</strain>
    </source>
</reference>
<dbReference type="GO" id="GO:0030341">
    <property type="term" value="F:chondroitin AC lyase activity"/>
    <property type="evidence" value="ECO:0007669"/>
    <property type="project" value="UniProtKB-EC"/>
</dbReference>
<dbReference type="Pfam" id="PF00754">
    <property type="entry name" value="F5_F8_type_C"/>
    <property type="match status" value="1"/>
</dbReference>
<evidence type="ECO:0000256" key="1">
    <source>
        <dbReference type="SAM" id="SignalP"/>
    </source>
</evidence>
<proteinExistence type="predicted"/>
<dbReference type="Gene3D" id="2.60.120.260">
    <property type="entry name" value="Galactose-binding domain-like"/>
    <property type="match status" value="2"/>
</dbReference>
<keyword evidence="3" id="KW-0456">Lyase</keyword>
<feature type="domain" description="F5/8 type C" evidence="2">
    <location>
        <begin position="697"/>
        <end position="837"/>
    </location>
</feature>
<dbReference type="OrthoDB" id="5480482at2"/>